<proteinExistence type="predicted"/>
<evidence type="ECO:0000313" key="1">
    <source>
        <dbReference type="EMBL" id="VWO96662.1"/>
    </source>
</evidence>
<dbReference type="EMBL" id="LR725817">
    <property type="protein sequence ID" value="VWO96662.1"/>
    <property type="molecule type" value="Genomic_DNA"/>
</dbReference>
<reference evidence="1" key="1">
    <citation type="submission" date="2019-10" db="EMBL/GenBank/DDBJ databases">
        <authorList>
            <person name="Nor Muhammad N."/>
        </authorList>
    </citation>
    <scope>NUCLEOTIDE SEQUENCE</scope>
</reference>
<dbReference type="AlphaFoldDB" id="A0A5K1JX68"/>
<accession>A0A5K1JX68</accession>
<name>A0A5K1JX68_9APHY</name>
<gene>
    <name evidence="1" type="primary">G5ADB3</name>
</gene>
<sequence>MPHPIVIIISAESSIAHGVPLEERLRLPCSTPVSLPVQDFSAPAEPPVPDQPAHDLPLREGHIPIPDDEIDSRLHGFDILQKPYSGGLRKDEAPAKHISYCPSGFTVATVLAGDLSEISGADDPLPTSEGRTWPEKIAFYFEFYNDDYNKPVQMKQRRVPATKGGFAKLAAEEVRNMRTHLPQFPYALEQIKVVSIEVCSRGTVQARLFLSADGDAAPAQDQAAV</sequence>
<protein>
    <submittedName>
        <fullName evidence="1">Uncharacterized protein</fullName>
    </submittedName>
</protein>
<organism evidence="1">
    <name type="scientific">Ganoderma boninense</name>
    <dbReference type="NCBI Taxonomy" id="34458"/>
    <lineage>
        <taxon>Eukaryota</taxon>
        <taxon>Fungi</taxon>
        <taxon>Dikarya</taxon>
        <taxon>Basidiomycota</taxon>
        <taxon>Agaricomycotina</taxon>
        <taxon>Agaricomycetes</taxon>
        <taxon>Polyporales</taxon>
        <taxon>Polyporaceae</taxon>
        <taxon>Ganoderma</taxon>
    </lineage>
</organism>